<evidence type="ECO:0000256" key="1">
    <source>
        <dbReference type="SAM" id="Phobius"/>
    </source>
</evidence>
<keyword evidence="1" id="KW-0812">Transmembrane</keyword>
<dbReference type="EMBL" id="GEDG01026387">
    <property type="protein sequence ID" value="JAP14568.1"/>
    <property type="molecule type" value="Transcribed_RNA"/>
</dbReference>
<evidence type="ECO:0000313" key="2">
    <source>
        <dbReference type="EMBL" id="JAP12548.1"/>
    </source>
</evidence>
<dbReference type="EMBL" id="GEDG01029432">
    <property type="protein sequence ID" value="JAP12548.1"/>
    <property type="molecule type" value="Transcribed_RNA"/>
</dbReference>
<organism evidence="2">
    <name type="scientific">Solanum chacoense</name>
    <name type="common">Chaco potato</name>
    <dbReference type="NCBI Taxonomy" id="4108"/>
    <lineage>
        <taxon>Eukaryota</taxon>
        <taxon>Viridiplantae</taxon>
        <taxon>Streptophyta</taxon>
        <taxon>Embryophyta</taxon>
        <taxon>Tracheophyta</taxon>
        <taxon>Spermatophyta</taxon>
        <taxon>Magnoliopsida</taxon>
        <taxon>eudicotyledons</taxon>
        <taxon>Gunneridae</taxon>
        <taxon>Pentapetalae</taxon>
        <taxon>asterids</taxon>
        <taxon>lamiids</taxon>
        <taxon>Solanales</taxon>
        <taxon>Solanaceae</taxon>
        <taxon>Solanoideae</taxon>
        <taxon>Solaneae</taxon>
        <taxon>Solanum</taxon>
    </lineage>
</organism>
<name>A0A0V0GWN0_SOLCH</name>
<keyword evidence="1" id="KW-0472">Membrane</keyword>
<feature type="transmembrane region" description="Helical" evidence="1">
    <location>
        <begin position="21"/>
        <end position="38"/>
    </location>
</feature>
<sequence>MYQVKMRQTIQIETQNQSTNLISSIFFILFVYQILLVYQKLGPIPIMFTSFTLYCLHSNWQILDVWGC</sequence>
<dbReference type="AlphaFoldDB" id="A0A0V0GWN0"/>
<proteinExistence type="predicted"/>
<protein>
    <submittedName>
        <fullName evidence="2">Putative ovule protein</fullName>
    </submittedName>
</protein>
<reference evidence="2" key="1">
    <citation type="submission" date="2015-12" db="EMBL/GenBank/DDBJ databases">
        <title>Gene expression during late stages of embryo sac development: a critical building block for successful pollen-pistil interactions.</title>
        <authorList>
            <person name="Liu Y."/>
            <person name="Joly V."/>
            <person name="Sabar M."/>
            <person name="Matton D.P."/>
        </authorList>
    </citation>
    <scope>NUCLEOTIDE SEQUENCE</scope>
</reference>
<keyword evidence="1" id="KW-1133">Transmembrane helix</keyword>
<accession>A0A0V0GWN0</accession>